<dbReference type="InterPro" id="IPR032710">
    <property type="entry name" value="NTF2-like_dom_sf"/>
</dbReference>
<dbReference type="InterPro" id="IPR027843">
    <property type="entry name" value="DUF4440"/>
</dbReference>
<evidence type="ECO:0000259" key="1">
    <source>
        <dbReference type="Pfam" id="PF14534"/>
    </source>
</evidence>
<dbReference type="SUPFAM" id="SSF54427">
    <property type="entry name" value="NTF2-like"/>
    <property type="match status" value="1"/>
</dbReference>
<evidence type="ECO:0000313" key="3">
    <source>
        <dbReference type="Proteomes" id="UP000596049"/>
    </source>
</evidence>
<dbReference type="Pfam" id="PF14534">
    <property type="entry name" value="DUF4440"/>
    <property type="match status" value="1"/>
</dbReference>
<accession>A0ABX7AR35</accession>
<proteinExistence type="predicted"/>
<evidence type="ECO:0000313" key="2">
    <source>
        <dbReference type="EMBL" id="QQP12294.1"/>
    </source>
</evidence>
<dbReference type="RefSeq" id="WP_053593814.1">
    <property type="nucleotide sequence ID" value="NZ_CP067341.1"/>
</dbReference>
<name>A0ABX7AR35_9BACI</name>
<organism evidence="2 3">
    <name type="scientific">Lysinibacillus agricola</name>
    <dbReference type="NCBI Taxonomy" id="2590012"/>
    <lineage>
        <taxon>Bacteria</taxon>
        <taxon>Bacillati</taxon>
        <taxon>Bacillota</taxon>
        <taxon>Bacilli</taxon>
        <taxon>Bacillales</taxon>
        <taxon>Bacillaceae</taxon>
        <taxon>Lysinibacillus</taxon>
    </lineage>
</organism>
<sequence length="122" mass="13969">MKREFIIEYEERLRQAMLNGDVKALEELIDDNLIFVNHFGQILTKEADIEAYRSGILSFTTINFLDQKIILLENSAVTVTRATLKGTFGTEPIEDEMCYSRVWKQNGERLIIVSGHCSSVPK</sequence>
<keyword evidence="3" id="KW-1185">Reference proteome</keyword>
<protein>
    <submittedName>
        <fullName evidence="2">Nuclear transport factor 2 family protein</fullName>
    </submittedName>
</protein>
<reference evidence="2 3" key="1">
    <citation type="submission" date="2020-01" db="EMBL/GenBank/DDBJ databases">
        <authorList>
            <person name="Liu G."/>
            <person name="Liu B."/>
        </authorList>
    </citation>
    <scope>NUCLEOTIDE SEQUENCE [LARGE SCALE GENOMIC DNA]</scope>
    <source>
        <strain evidence="2 3">FJAT-51161</strain>
    </source>
</reference>
<feature type="domain" description="DUF4440" evidence="1">
    <location>
        <begin position="6"/>
        <end position="108"/>
    </location>
</feature>
<dbReference type="Proteomes" id="UP000596049">
    <property type="component" value="Chromosome"/>
</dbReference>
<dbReference type="EMBL" id="CP067341">
    <property type="protein sequence ID" value="QQP12294.1"/>
    <property type="molecule type" value="Genomic_DNA"/>
</dbReference>
<dbReference type="Gene3D" id="3.10.450.50">
    <property type="match status" value="1"/>
</dbReference>
<gene>
    <name evidence="2" type="ORF">FJQ98_24900</name>
</gene>